<dbReference type="GO" id="GO:0003677">
    <property type="term" value="F:DNA binding"/>
    <property type="evidence" value="ECO:0007669"/>
    <property type="project" value="UniProtKB-KW"/>
</dbReference>
<name>A0A0R2NGH1_9LACO</name>
<dbReference type="InterPro" id="IPR000835">
    <property type="entry name" value="HTH_MarR-typ"/>
</dbReference>
<keyword evidence="3" id="KW-0804">Transcription</keyword>
<keyword evidence="2" id="KW-0238">DNA-binding</keyword>
<dbReference type="Proteomes" id="UP000051249">
    <property type="component" value="Unassembled WGS sequence"/>
</dbReference>
<protein>
    <recommendedName>
        <fullName evidence="4">HTH marR-type domain-containing protein</fullName>
    </recommendedName>
</protein>
<dbReference type="GO" id="GO:0003700">
    <property type="term" value="F:DNA-binding transcription factor activity"/>
    <property type="evidence" value="ECO:0007669"/>
    <property type="project" value="InterPro"/>
</dbReference>
<keyword evidence="1" id="KW-0805">Transcription regulation</keyword>
<evidence type="ECO:0000256" key="1">
    <source>
        <dbReference type="ARBA" id="ARBA00023015"/>
    </source>
</evidence>
<dbReference type="SMART" id="SM00347">
    <property type="entry name" value="HTH_MARR"/>
    <property type="match status" value="1"/>
</dbReference>
<organism evidence="5 6">
    <name type="scientific">Pediococcus argentinicus</name>
    <dbReference type="NCBI Taxonomy" id="480391"/>
    <lineage>
        <taxon>Bacteria</taxon>
        <taxon>Bacillati</taxon>
        <taxon>Bacillota</taxon>
        <taxon>Bacilli</taxon>
        <taxon>Lactobacillales</taxon>
        <taxon>Lactobacillaceae</taxon>
        <taxon>Pediococcus</taxon>
    </lineage>
</organism>
<reference evidence="5 6" key="1">
    <citation type="journal article" date="2015" name="Genome Announc.">
        <title>Expanding the biotechnology potential of lactobacilli through comparative genomics of 213 strains and associated genera.</title>
        <authorList>
            <person name="Sun Z."/>
            <person name="Harris H.M."/>
            <person name="McCann A."/>
            <person name="Guo C."/>
            <person name="Argimon S."/>
            <person name="Zhang W."/>
            <person name="Yang X."/>
            <person name="Jeffery I.B."/>
            <person name="Cooney J.C."/>
            <person name="Kagawa T.F."/>
            <person name="Liu W."/>
            <person name="Song Y."/>
            <person name="Salvetti E."/>
            <person name="Wrobel A."/>
            <person name="Rasinkangas P."/>
            <person name="Parkhill J."/>
            <person name="Rea M.C."/>
            <person name="O'Sullivan O."/>
            <person name="Ritari J."/>
            <person name="Douillard F.P."/>
            <person name="Paul Ross R."/>
            <person name="Yang R."/>
            <person name="Briner A.E."/>
            <person name="Felis G.E."/>
            <person name="de Vos W.M."/>
            <person name="Barrangou R."/>
            <person name="Klaenhammer T.R."/>
            <person name="Caufield P.W."/>
            <person name="Cui Y."/>
            <person name="Zhang H."/>
            <person name="O'Toole P.W."/>
        </authorList>
    </citation>
    <scope>NUCLEOTIDE SEQUENCE [LARGE SCALE GENOMIC DNA]</scope>
    <source>
        <strain evidence="5 6">DSM 23026</strain>
    </source>
</reference>
<dbReference type="Gene3D" id="1.10.10.10">
    <property type="entry name" value="Winged helix-like DNA-binding domain superfamily/Winged helix DNA-binding domain"/>
    <property type="match status" value="1"/>
</dbReference>
<sequence>MQPPIGEIMKNTSNLHLIQQLDELAKIRKQLRQLKSSKLSLIDPNSGQGKALSILKSQPSITQRDLVNELNMRPQSASEIIQKLDKKEMIYRHKSETDKRILQIELTEKGQRASQRLSLNETEHMDVLTEDEKEELSLVLDKLIDSFEAENTKAGKNFGVNLFGERKKK</sequence>
<evidence type="ECO:0000256" key="3">
    <source>
        <dbReference type="ARBA" id="ARBA00023163"/>
    </source>
</evidence>
<dbReference type="PROSITE" id="PS50995">
    <property type="entry name" value="HTH_MARR_2"/>
    <property type="match status" value="1"/>
</dbReference>
<dbReference type="AlphaFoldDB" id="A0A0R2NGH1"/>
<dbReference type="SUPFAM" id="SSF46785">
    <property type="entry name" value="Winged helix' DNA-binding domain"/>
    <property type="match status" value="1"/>
</dbReference>
<evidence type="ECO:0000259" key="4">
    <source>
        <dbReference type="PROSITE" id="PS50995"/>
    </source>
</evidence>
<evidence type="ECO:0000313" key="5">
    <source>
        <dbReference type="EMBL" id="KRO24902.1"/>
    </source>
</evidence>
<dbReference type="EMBL" id="JQCQ01000019">
    <property type="protein sequence ID" value="KRO24902.1"/>
    <property type="molecule type" value="Genomic_DNA"/>
</dbReference>
<proteinExistence type="predicted"/>
<feature type="domain" description="HTH marR-type" evidence="4">
    <location>
        <begin position="14"/>
        <end position="145"/>
    </location>
</feature>
<dbReference type="PATRIC" id="fig|480391.4.peg.574"/>
<evidence type="ECO:0000256" key="2">
    <source>
        <dbReference type="ARBA" id="ARBA00023125"/>
    </source>
</evidence>
<dbReference type="InterPro" id="IPR036390">
    <property type="entry name" value="WH_DNA-bd_sf"/>
</dbReference>
<dbReference type="Pfam" id="PF01047">
    <property type="entry name" value="MarR"/>
    <property type="match status" value="1"/>
</dbReference>
<accession>A0A0R2NGH1</accession>
<gene>
    <name evidence="5" type="ORF">IV88_GL000566</name>
</gene>
<comment type="caution">
    <text evidence="5">The sequence shown here is derived from an EMBL/GenBank/DDBJ whole genome shotgun (WGS) entry which is preliminary data.</text>
</comment>
<dbReference type="PANTHER" id="PTHR42756:SF1">
    <property type="entry name" value="TRANSCRIPTIONAL REPRESSOR OF EMRAB OPERON"/>
    <property type="match status" value="1"/>
</dbReference>
<evidence type="ECO:0000313" key="6">
    <source>
        <dbReference type="Proteomes" id="UP000051249"/>
    </source>
</evidence>
<keyword evidence="6" id="KW-1185">Reference proteome</keyword>
<dbReference type="OrthoDB" id="3242809at2"/>
<dbReference type="InterPro" id="IPR036388">
    <property type="entry name" value="WH-like_DNA-bd_sf"/>
</dbReference>
<dbReference type="PANTHER" id="PTHR42756">
    <property type="entry name" value="TRANSCRIPTIONAL REGULATOR, MARR"/>
    <property type="match status" value="1"/>
</dbReference>